<reference evidence="2" key="1">
    <citation type="journal article" date="2019" name="Int. J. Syst. Evol. Microbiol.">
        <title>The Global Catalogue of Microorganisms (GCM) 10K type strain sequencing project: providing services to taxonomists for standard genome sequencing and annotation.</title>
        <authorList>
            <consortium name="The Broad Institute Genomics Platform"/>
            <consortium name="The Broad Institute Genome Sequencing Center for Infectious Disease"/>
            <person name="Wu L."/>
            <person name="Ma J."/>
        </authorList>
    </citation>
    <scope>NUCLEOTIDE SEQUENCE [LARGE SCALE GENOMIC DNA]</scope>
    <source>
        <strain evidence="2">JCM 17338</strain>
    </source>
</reference>
<comment type="caution">
    <text evidence="1">The sequence shown here is derived from an EMBL/GenBank/DDBJ whole genome shotgun (WGS) entry which is preliminary data.</text>
</comment>
<organism evidence="1 2">
    <name type="scientific">Pedobacter ginsengiterrae</name>
    <dbReference type="NCBI Taxonomy" id="871696"/>
    <lineage>
        <taxon>Bacteria</taxon>
        <taxon>Pseudomonadati</taxon>
        <taxon>Bacteroidota</taxon>
        <taxon>Sphingobacteriia</taxon>
        <taxon>Sphingobacteriales</taxon>
        <taxon>Sphingobacteriaceae</taxon>
        <taxon>Pedobacter</taxon>
    </lineage>
</organism>
<evidence type="ECO:0000313" key="2">
    <source>
        <dbReference type="Proteomes" id="UP001501081"/>
    </source>
</evidence>
<protein>
    <recommendedName>
        <fullName evidence="3">DUF945 domain-containing protein</fullName>
    </recommendedName>
</protein>
<dbReference type="Proteomes" id="UP001501081">
    <property type="component" value="Unassembled WGS sequence"/>
</dbReference>
<dbReference type="EMBL" id="BAABAK010000009">
    <property type="protein sequence ID" value="GAA3963663.1"/>
    <property type="molecule type" value="Genomic_DNA"/>
</dbReference>
<evidence type="ECO:0008006" key="3">
    <source>
        <dbReference type="Google" id="ProtNLM"/>
    </source>
</evidence>
<dbReference type="RefSeq" id="WP_344766136.1">
    <property type="nucleotide sequence ID" value="NZ_BAABAK010000009.1"/>
</dbReference>
<accession>A0ABP7PD22</accession>
<sequence length="446" mass="50670">MKKFLKITAVILLSLLIFFVGTFKYRQYQANQISIPKNTTALIKFSADEIYKSLATNLLAHPGFYLKSDSNQNKASKIEGFEHGLKIPASIYFYSIQNQPKTALFSRLAIDNLKDFENFLKGTLKFQLFKKEGLNYGKSRLGNITILYNNDAAAFVVSNEVANYDSVLTDILKQKNQIKIVESNFKNIAQATEHIAFQNLKNQGSINFENGAVKFSFEFLLETIVPSKTLKHRKFNVESSVNFWLNADFAKAVNKPLKLKTIVLESDSLAKYYEGYLDFEWTGTINQLDSVISYDYNDDFEKVEKVTLQKRKIPNFIFSIDAAAGFKNYLSRQNVIHLDSGILNKSVFPLYKVFANEAGKQLIFSTKQSAILNPSVVSSDDFFGLNINFSKLNRQLDLPVLKPYLKNLKQLEVNGDAINRGKVRIKGNLSFIDDDINSLYQTLKGL</sequence>
<gene>
    <name evidence="1" type="ORF">GCM10022246_16090</name>
</gene>
<keyword evidence="2" id="KW-1185">Reference proteome</keyword>
<proteinExistence type="predicted"/>
<evidence type="ECO:0000313" key="1">
    <source>
        <dbReference type="EMBL" id="GAA3963663.1"/>
    </source>
</evidence>
<name>A0ABP7PD22_9SPHI</name>